<name>A0A1J4JXF7_9EUKA</name>
<evidence type="ECO:0000256" key="1">
    <source>
        <dbReference type="SAM" id="Coils"/>
    </source>
</evidence>
<organism evidence="3 4">
    <name type="scientific">Tritrichomonas foetus</name>
    <dbReference type="NCBI Taxonomy" id="1144522"/>
    <lineage>
        <taxon>Eukaryota</taxon>
        <taxon>Metamonada</taxon>
        <taxon>Parabasalia</taxon>
        <taxon>Tritrichomonadida</taxon>
        <taxon>Tritrichomonadidae</taxon>
        <taxon>Tritrichomonas</taxon>
    </lineage>
</organism>
<feature type="region of interest" description="Disordered" evidence="2">
    <location>
        <begin position="290"/>
        <end position="324"/>
    </location>
</feature>
<evidence type="ECO:0008006" key="5">
    <source>
        <dbReference type="Google" id="ProtNLM"/>
    </source>
</evidence>
<feature type="compositionally biased region" description="Polar residues" evidence="2">
    <location>
        <begin position="9"/>
        <end position="24"/>
    </location>
</feature>
<dbReference type="Proteomes" id="UP000179807">
    <property type="component" value="Unassembled WGS sequence"/>
</dbReference>
<dbReference type="AlphaFoldDB" id="A0A1J4JXF7"/>
<proteinExistence type="predicted"/>
<evidence type="ECO:0000313" key="4">
    <source>
        <dbReference type="Proteomes" id="UP000179807"/>
    </source>
</evidence>
<evidence type="ECO:0000256" key="2">
    <source>
        <dbReference type="SAM" id="MobiDB-lite"/>
    </source>
</evidence>
<feature type="region of interest" description="Disordered" evidence="2">
    <location>
        <begin position="1"/>
        <end position="37"/>
    </location>
</feature>
<dbReference type="PANTHER" id="PTHR31434:SF2">
    <property type="entry name" value="S PHASE CYCLIN A-ASSOCIATED PROTEIN IN THE ENDOPLASMIC RETICULUM"/>
    <property type="match status" value="1"/>
</dbReference>
<gene>
    <name evidence="3" type="ORF">TRFO_28866</name>
</gene>
<dbReference type="RefSeq" id="XP_068356811.1">
    <property type="nucleotide sequence ID" value="XM_068506431.1"/>
</dbReference>
<reference evidence="3" key="1">
    <citation type="submission" date="2016-10" db="EMBL/GenBank/DDBJ databases">
        <authorList>
            <person name="Benchimol M."/>
            <person name="Almeida L.G."/>
            <person name="Vasconcelos A.T."/>
            <person name="Perreira-Neves A."/>
            <person name="Rosa I.A."/>
            <person name="Tasca T."/>
            <person name="Bogo M.R."/>
            <person name="de Souza W."/>
        </authorList>
    </citation>
    <scope>NUCLEOTIDE SEQUENCE [LARGE SCALE GENOMIC DNA]</scope>
    <source>
        <strain evidence="3">K</strain>
    </source>
</reference>
<dbReference type="PANTHER" id="PTHR31434">
    <property type="entry name" value="S PHASE CYCLIN A-ASSOCIATED PROTEIN IN THE ENDOPLASMIC RETICULUM"/>
    <property type="match status" value="1"/>
</dbReference>
<feature type="coiled-coil region" evidence="1">
    <location>
        <begin position="172"/>
        <end position="224"/>
    </location>
</feature>
<evidence type="ECO:0000313" key="3">
    <source>
        <dbReference type="EMBL" id="OHT03675.1"/>
    </source>
</evidence>
<keyword evidence="4" id="KW-1185">Reference proteome</keyword>
<dbReference type="EMBL" id="MLAK01000818">
    <property type="protein sequence ID" value="OHT03675.1"/>
    <property type="molecule type" value="Genomic_DNA"/>
</dbReference>
<comment type="caution">
    <text evidence="3">The sequence shown here is derived from an EMBL/GenBank/DDBJ whole genome shotgun (WGS) entry which is preliminary data.</text>
</comment>
<dbReference type="VEuPathDB" id="TrichDB:TRFO_28866"/>
<sequence>MSADIPKPNFSQITDLSPTQNRISSPHRPKPISISSPTFIRSAENSPHVSKYPNLSPADKKSLKTFLSLVNTFNNATERLFGFCEHIFNDELAQLAIDQLEKHIIEFKELLVRISSQHQVVEDLQQSRLPSPVSFSISSWRNLSCEEWPISTSHDWVGVAASQLKITPPELTNSLKRETMTLEERLAQAEQKRRKIENIRNREIRIKTNKVRRANERRVQQQEEAITTFNEKQDNAAQRREAHINQIKEKAHSEIEKIQETRFMQELETEDRKLKMERKMIKVTKKYEDMVRDKRKKAKERSTIKTPASPDIHGSPKSKNRRSPRIIKDTSVIDAISHGELPGDFLDIGDEFSDSIPAVELPEFPEPETNPSAVMKSIISKMGHDENSSQLAINYLKAVQDQKTNIKWNSEEGQLIRGSLQNMIYSNLPNTNQLIHHVVGMAPNSYPFALHVAFECISSFRQFCYRQDSLSATNELLTLWKTLLSDNFENEPKPLLIAQLARHGVLMKLCFVLEASTTSDLRNDSLRQLSLSILGLLDSITSFCHSNFNLLSNNESKEIFEKAAFDCVVPGLLSFLSNCAADPKLVSVDSIISAVRVYSMIAIDFHDFLSNFLEKENVKSISCIFDAFCTPNNNNSNGGFGSVRVVHDMIVLIGLLASASPLVKEFCLSKSKVLSTLCSLPLSYFIKPAESVIVIPTIVACCIDSQENIDFVKKNINGAFIVKFLEEMKNDSPEIYAPRFRIASDKVGSIIEAFRPTK</sequence>
<dbReference type="OrthoDB" id="71500at2759"/>
<keyword evidence="1" id="KW-0175">Coiled coil</keyword>
<protein>
    <recommendedName>
        <fullName evidence="5">S phase cyclin A-associated protein in the endoplasmic reticulum N-terminal domain-containing protein</fullName>
    </recommendedName>
</protein>
<dbReference type="GeneID" id="94841135"/>
<accession>A0A1J4JXF7</accession>